<keyword evidence="1" id="KW-0472">Membrane</keyword>
<reference evidence="2 3" key="1">
    <citation type="submission" date="2020-08" db="EMBL/GenBank/DDBJ databases">
        <title>Genomic Encyclopedia of Type Strains, Phase IV (KMG-IV): sequencing the most valuable type-strain genomes for metagenomic binning, comparative biology and taxonomic classification.</title>
        <authorList>
            <person name="Goeker M."/>
        </authorList>
    </citation>
    <scope>NUCLEOTIDE SEQUENCE [LARGE SCALE GENOMIC DNA]</scope>
    <source>
        <strain evidence="2 3">DSM 102850</strain>
    </source>
</reference>
<organism evidence="2 3">
    <name type="scientific">Parvularcula dongshanensis</name>
    <dbReference type="NCBI Taxonomy" id="1173995"/>
    <lineage>
        <taxon>Bacteria</taxon>
        <taxon>Pseudomonadati</taxon>
        <taxon>Pseudomonadota</taxon>
        <taxon>Alphaproteobacteria</taxon>
        <taxon>Parvularculales</taxon>
        <taxon>Parvularculaceae</taxon>
        <taxon>Parvularcula</taxon>
    </lineage>
</organism>
<proteinExistence type="predicted"/>
<keyword evidence="1" id="KW-0812">Transmembrane</keyword>
<accession>A0A840I7D9</accession>
<evidence type="ECO:0000313" key="2">
    <source>
        <dbReference type="EMBL" id="MBB4660094.1"/>
    </source>
</evidence>
<name>A0A840I7D9_9PROT</name>
<feature type="transmembrane region" description="Helical" evidence="1">
    <location>
        <begin position="7"/>
        <end position="29"/>
    </location>
</feature>
<comment type="caution">
    <text evidence="2">The sequence shown here is derived from an EMBL/GenBank/DDBJ whole genome shotgun (WGS) entry which is preliminary data.</text>
</comment>
<keyword evidence="3" id="KW-1185">Reference proteome</keyword>
<dbReference type="AlphaFoldDB" id="A0A840I7D9"/>
<dbReference type="Proteomes" id="UP000563524">
    <property type="component" value="Unassembled WGS sequence"/>
</dbReference>
<keyword evidence="1" id="KW-1133">Transmembrane helix</keyword>
<gene>
    <name evidence="2" type="ORF">GGQ59_002638</name>
</gene>
<protein>
    <submittedName>
        <fullName evidence="2">Uncharacterized protein</fullName>
    </submittedName>
</protein>
<evidence type="ECO:0000313" key="3">
    <source>
        <dbReference type="Proteomes" id="UP000563524"/>
    </source>
</evidence>
<sequence length="30" mass="3308">MKRRSMYGIGFVLFLAILAWGLLHMGALAA</sequence>
<dbReference type="EMBL" id="JACHOB010000006">
    <property type="protein sequence ID" value="MBB4660094.1"/>
    <property type="molecule type" value="Genomic_DNA"/>
</dbReference>
<evidence type="ECO:0000256" key="1">
    <source>
        <dbReference type="SAM" id="Phobius"/>
    </source>
</evidence>